<gene>
    <name evidence="2" type="ORF">AK812_SmicGene10841</name>
</gene>
<evidence type="ECO:0000313" key="3">
    <source>
        <dbReference type="Proteomes" id="UP000186817"/>
    </source>
</evidence>
<comment type="caution">
    <text evidence="2">The sequence shown here is derived from an EMBL/GenBank/DDBJ whole genome shotgun (WGS) entry which is preliminary data.</text>
</comment>
<evidence type="ECO:0000256" key="1">
    <source>
        <dbReference type="SAM" id="Phobius"/>
    </source>
</evidence>
<keyword evidence="1" id="KW-1133">Transmembrane helix</keyword>
<feature type="transmembrane region" description="Helical" evidence="1">
    <location>
        <begin position="279"/>
        <end position="302"/>
    </location>
</feature>
<evidence type="ECO:0000313" key="2">
    <source>
        <dbReference type="EMBL" id="OLQ05893.1"/>
    </source>
</evidence>
<keyword evidence="3" id="KW-1185">Reference proteome</keyword>
<feature type="transmembrane region" description="Helical" evidence="1">
    <location>
        <begin position="162"/>
        <end position="180"/>
    </location>
</feature>
<keyword evidence="1" id="KW-0472">Membrane</keyword>
<organism evidence="2 3">
    <name type="scientific">Symbiodinium microadriaticum</name>
    <name type="common">Dinoflagellate</name>
    <name type="synonym">Zooxanthella microadriatica</name>
    <dbReference type="NCBI Taxonomy" id="2951"/>
    <lineage>
        <taxon>Eukaryota</taxon>
        <taxon>Sar</taxon>
        <taxon>Alveolata</taxon>
        <taxon>Dinophyceae</taxon>
        <taxon>Suessiales</taxon>
        <taxon>Symbiodiniaceae</taxon>
        <taxon>Symbiodinium</taxon>
    </lineage>
</organism>
<feature type="transmembrane region" description="Helical" evidence="1">
    <location>
        <begin position="204"/>
        <end position="230"/>
    </location>
</feature>
<feature type="transmembrane region" description="Helical" evidence="1">
    <location>
        <begin position="75"/>
        <end position="98"/>
    </location>
</feature>
<accession>A0A1Q9EEP5</accession>
<proteinExistence type="predicted"/>
<feature type="transmembrane region" description="Helical" evidence="1">
    <location>
        <begin position="394"/>
        <end position="411"/>
    </location>
</feature>
<dbReference type="EMBL" id="LSRX01000172">
    <property type="protein sequence ID" value="OLQ05893.1"/>
    <property type="molecule type" value="Genomic_DNA"/>
</dbReference>
<dbReference type="OrthoDB" id="424449at2759"/>
<keyword evidence="1" id="KW-0812">Transmembrane</keyword>
<name>A0A1Q9EEP5_SYMMI</name>
<dbReference type="Proteomes" id="UP000186817">
    <property type="component" value="Unassembled WGS sequence"/>
</dbReference>
<sequence length="412" mass="44936">MLELSHIVPLPGEAHSLDLRPPKKKPPTMLDMANQSQAKIMDDFKEFAASGIHSRNARQRTTAASNIFQSLRPCVLYFLAAFCVLASCAPITVSAVGLTSSVGFGFIIMSSILYTVAAISCVFFVRRALKSDDFTLALDKLHKFVVTFELEWGQVTGLEWRMYALAWVLMVAGFGAALGLEEWKISQEAWQVDLTPGVYDIATITRIVCGVLSFIAFTMCSAAVVLADYVQSHLLLGLDKSLDCWCCSVLDGDFSSAVDSWNCMQALLKAIGKEIASGFLAAQTVGAIGVIYVLASSVTFAFQSRFQLDIAAVESLSSLPLLLLFALNMRVCSHGAALTEKCRAIPAFVNQIPSQDADPIDLDRTYLVRFIADSSAGFFVKDIKLTREMFMKNFIMVGGILSGFVGVLSRFN</sequence>
<reference evidence="2 3" key="1">
    <citation type="submission" date="2016-02" db="EMBL/GenBank/DDBJ databases">
        <title>Genome analysis of coral dinoflagellate symbionts highlights evolutionary adaptations to a symbiotic lifestyle.</title>
        <authorList>
            <person name="Aranda M."/>
            <person name="Li Y."/>
            <person name="Liew Y.J."/>
            <person name="Baumgarten S."/>
            <person name="Simakov O."/>
            <person name="Wilson M."/>
            <person name="Piel J."/>
            <person name="Ashoor H."/>
            <person name="Bougouffa S."/>
            <person name="Bajic V.B."/>
            <person name="Ryu T."/>
            <person name="Ravasi T."/>
            <person name="Bayer T."/>
            <person name="Micklem G."/>
            <person name="Kim H."/>
            <person name="Bhak J."/>
            <person name="Lajeunesse T.C."/>
            <person name="Voolstra C.R."/>
        </authorList>
    </citation>
    <scope>NUCLEOTIDE SEQUENCE [LARGE SCALE GENOMIC DNA]</scope>
    <source>
        <strain evidence="2 3">CCMP2467</strain>
    </source>
</reference>
<protein>
    <submittedName>
        <fullName evidence="2">Uncharacterized protein</fullName>
    </submittedName>
</protein>
<feature type="transmembrane region" description="Helical" evidence="1">
    <location>
        <begin position="308"/>
        <end position="327"/>
    </location>
</feature>
<dbReference type="AlphaFoldDB" id="A0A1Q9EEP5"/>
<feature type="transmembrane region" description="Helical" evidence="1">
    <location>
        <begin position="104"/>
        <end position="125"/>
    </location>
</feature>